<gene>
    <name evidence="2" type="ORF">SAMN06264867_107154</name>
</gene>
<evidence type="ECO:0000313" key="2">
    <source>
        <dbReference type="EMBL" id="SMO73078.1"/>
    </source>
</evidence>
<dbReference type="Proteomes" id="UP000319712">
    <property type="component" value="Unassembled WGS sequence"/>
</dbReference>
<protein>
    <submittedName>
        <fullName evidence="2">Uncharacterized protein</fullName>
    </submittedName>
</protein>
<keyword evidence="3" id="KW-1185">Reference proteome</keyword>
<sequence length="233" mass="27639">MSTEQSENLPDKSFEESIEEIYQQYRHRQLASRLEDIAETMEETILQRILAEEFLQTNLEIDEDAKQAVAEARELLEKDDFEALGDRIDALRSKVEDQKRRVSNEIHEIRIGMQSRVNGMRRLNERVERVSEVRLEAVHELLSDWDWKGQVYRDDEWSFERLKQRAADYGKDMREYFEECREEIFGPYVGTPLEPIVEGLLSDKQLFLDELTDKQIDLLRDSDLEDYVELSLS</sequence>
<reference evidence="2 3" key="1">
    <citation type="submission" date="2017-05" db="EMBL/GenBank/DDBJ databases">
        <authorList>
            <person name="Varghese N."/>
            <person name="Submissions S."/>
        </authorList>
    </citation>
    <scope>NUCLEOTIDE SEQUENCE [LARGE SCALE GENOMIC DNA]</scope>
    <source>
        <strain evidence="2 3">DSM 19504</strain>
    </source>
</reference>
<accession>A0A521DN86</accession>
<feature type="coiled-coil region" evidence="1">
    <location>
        <begin position="58"/>
        <end position="108"/>
    </location>
</feature>
<organism evidence="2 3">
    <name type="scientific">Halorubrum cibi</name>
    <dbReference type="NCBI Taxonomy" id="413815"/>
    <lineage>
        <taxon>Archaea</taxon>
        <taxon>Methanobacteriati</taxon>
        <taxon>Methanobacteriota</taxon>
        <taxon>Stenosarchaea group</taxon>
        <taxon>Halobacteria</taxon>
        <taxon>Halobacteriales</taxon>
        <taxon>Haloferacaceae</taxon>
        <taxon>Halorubrum</taxon>
    </lineage>
</organism>
<dbReference type="AlphaFoldDB" id="A0A521DN86"/>
<name>A0A521DN86_9EURY</name>
<dbReference type="EMBL" id="FXTD01000007">
    <property type="protein sequence ID" value="SMO73078.1"/>
    <property type="molecule type" value="Genomic_DNA"/>
</dbReference>
<proteinExistence type="predicted"/>
<evidence type="ECO:0000313" key="3">
    <source>
        <dbReference type="Proteomes" id="UP000319712"/>
    </source>
</evidence>
<keyword evidence="1" id="KW-0175">Coiled coil</keyword>
<evidence type="ECO:0000256" key="1">
    <source>
        <dbReference type="SAM" id="Coils"/>
    </source>
</evidence>